<organism evidence="8 9">
    <name type="scientific">Duncaniella freteri</name>
    <dbReference type="NCBI Taxonomy" id="2530391"/>
    <lineage>
        <taxon>Bacteria</taxon>
        <taxon>Pseudomonadati</taxon>
        <taxon>Bacteroidota</taxon>
        <taxon>Bacteroidia</taxon>
        <taxon>Bacteroidales</taxon>
        <taxon>Muribaculaceae</taxon>
        <taxon>Duncaniella</taxon>
    </lineage>
</organism>
<dbReference type="Pfam" id="PF16249">
    <property type="entry name" value="DUF4906"/>
    <property type="match status" value="1"/>
</dbReference>
<feature type="chain" id="PRO_5021443249" evidence="5">
    <location>
        <begin position="22"/>
        <end position="800"/>
    </location>
</feature>
<evidence type="ECO:0000259" key="6">
    <source>
        <dbReference type="Pfam" id="PF06321"/>
    </source>
</evidence>
<evidence type="ECO:0000313" key="8">
    <source>
        <dbReference type="EMBL" id="TGG39472.1"/>
    </source>
</evidence>
<dbReference type="GO" id="GO:0009289">
    <property type="term" value="C:pilus"/>
    <property type="evidence" value="ECO:0007669"/>
    <property type="project" value="UniProtKB-SubCell"/>
</dbReference>
<keyword evidence="3 5" id="KW-0732">Signal</keyword>
<dbReference type="EMBL" id="SJSA01000001">
    <property type="protein sequence ID" value="TGG39472.1"/>
    <property type="molecule type" value="Genomic_DNA"/>
</dbReference>
<dbReference type="PROSITE" id="PS51257">
    <property type="entry name" value="PROKAR_LIPOPROTEIN"/>
    <property type="match status" value="1"/>
</dbReference>
<evidence type="ECO:0000313" key="9">
    <source>
        <dbReference type="Proteomes" id="UP000297635"/>
    </source>
</evidence>
<sequence length="800" mass="89314">MKTIDKFLNFLISLLLLPVMMSCSDTDLDVSDAPFAQPGDRAATIEVPLRLHADAPSVIGKPLVNDIVSRADGDAGTPADPEQAAEEAIKNIWVFQFDSIGNQLIAPRYYEVASTEIRKLNIRLAEGEDSYVYVLANTCDPDWAKGKDLSTVEKFVGYEYPFTEDNVEMGKDEYLLMEGNVKETIRKETDLLPIDIHLTRMMAKISFKYVTADAAKGLKVTRVIINNMPEKMRMEETPIEENYPKGDFAVRSVSIDKNLASDEIYTFYMPANRRGETTNTDAALKNNEAPDKALYVQLFVSSETNGSNFLYTIYLGANDTNDFNVRRNHNYNIKLNINSESRDDRVLAAPANCYVLAFNDSIMFDPYNRTEKGGGWVYSDYVKKGDPDKEFTKVEVLWQEVNVIGDNSKGDRVYLDRYNRVHVRSRSTAGNAVIAGYNAKGDIVWSWHVWVNNEMPAKLSKAVPYNTFAWDSNGIKVSEGRKVKGRSLMQCNLGAHSATKTGRMGYGAVYQWGRKDPFPIGWMIDNQSSGAYMFTKTSVGLITDNANKEIKMTTDGGRENCGELFDYRKTNSDIGNIPYVLKHPTVFLGATNTETSSGAMSSDSWRQPASWVNNGDWYWGGKDTLWGGKPFSEAKEKFCVHKKGEEWLDVGKMAVDGWLSDNGAKEKSLFDPCPAGWMVPPADMWLSFTSDGKNSGWGSNATSRVNGTFQSGIYGHKIYVQKWKGGPTVYFPSNGFRNSNGTMRRNGNCGNYHTSTPSTDGTVNCFHIHNASAALPFESGYESTRRAFAGPVRCVRDVDE</sequence>
<dbReference type="Pfam" id="PF06321">
    <property type="entry name" value="P_gingi_FimA"/>
    <property type="match status" value="1"/>
</dbReference>
<protein>
    <submittedName>
        <fullName evidence="8">DUF4906 domain-containing protein</fullName>
    </submittedName>
</protein>
<evidence type="ECO:0000256" key="3">
    <source>
        <dbReference type="ARBA" id="ARBA00022729"/>
    </source>
</evidence>
<keyword evidence="9" id="KW-1185">Reference proteome</keyword>
<keyword evidence="4" id="KW-0281">Fimbrium</keyword>
<evidence type="ECO:0000256" key="1">
    <source>
        <dbReference type="ARBA" id="ARBA00004561"/>
    </source>
</evidence>
<gene>
    <name evidence="8" type="ORF">EZ315_01660</name>
</gene>
<accession>A0A4Z0V7X5</accession>
<feature type="domain" description="Major fimbrial subunit protein N-terminal" evidence="6">
    <location>
        <begin position="73"/>
        <end position="190"/>
    </location>
</feature>
<evidence type="ECO:0000256" key="2">
    <source>
        <dbReference type="ARBA" id="ARBA00006011"/>
    </source>
</evidence>
<proteinExistence type="inferred from homology"/>
<feature type="signal peptide" evidence="5">
    <location>
        <begin position="1"/>
        <end position="21"/>
    </location>
</feature>
<dbReference type="InterPro" id="IPR029141">
    <property type="entry name" value="FimA_N"/>
</dbReference>
<reference evidence="8 9" key="1">
    <citation type="submission" date="2019-02" db="EMBL/GenBank/DDBJ databases">
        <title>Isolation and identification of novel species under the genus Muribaculum.</title>
        <authorList>
            <person name="Miyake S."/>
            <person name="Ding Y."/>
            <person name="Low A."/>
            <person name="Soh M."/>
            <person name="Seedorf H."/>
        </authorList>
    </citation>
    <scope>NUCLEOTIDE SEQUENCE [LARGE SCALE GENOMIC DNA]</scope>
    <source>
        <strain evidence="8 9">TLL-A3</strain>
    </source>
</reference>
<comment type="subcellular location">
    <subcellularLocation>
        <location evidence="1">Fimbrium</location>
    </subcellularLocation>
</comment>
<name>A0A4Z0V7X5_9BACT</name>
<evidence type="ECO:0000259" key="7">
    <source>
        <dbReference type="Pfam" id="PF16249"/>
    </source>
</evidence>
<evidence type="ECO:0000256" key="5">
    <source>
        <dbReference type="SAM" id="SignalP"/>
    </source>
</evidence>
<comment type="caution">
    <text evidence="8">The sequence shown here is derived from an EMBL/GenBank/DDBJ whole genome shotgun (WGS) entry which is preliminary data.</text>
</comment>
<dbReference type="InterPro" id="IPR032594">
    <property type="entry name" value="DUF4906"/>
</dbReference>
<dbReference type="Gene3D" id="2.60.40.2580">
    <property type="match status" value="1"/>
</dbReference>
<comment type="similarity">
    <text evidence="2">Belongs to the bacteroidetes fimbrillin superfamily. FimA/Mfa1 family.</text>
</comment>
<evidence type="ECO:0000256" key="4">
    <source>
        <dbReference type="ARBA" id="ARBA00023263"/>
    </source>
</evidence>
<dbReference type="AlphaFoldDB" id="A0A4Z0V7X5"/>
<dbReference type="Proteomes" id="UP000297635">
    <property type="component" value="Unassembled WGS sequence"/>
</dbReference>
<feature type="domain" description="DUF4906" evidence="7">
    <location>
        <begin position="266"/>
        <end position="334"/>
    </location>
</feature>